<dbReference type="GO" id="GO:0005768">
    <property type="term" value="C:endosome"/>
    <property type="evidence" value="ECO:0007669"/>
    <property type="project" value="TreeGrafter"/>
</dbReference>
<dbReference type="Gene3D" id="1.20.1280.290">
    <property type="match status" value="1"/>
</dbReference>
<feature type="region of interest" description="Disordered" evidence="5">
    <location>
        <begin position="357"/>
        <end position="376"/>
    </location>
</feature>
<feature type="transmembrane region" description="Helical" evidence="6">
    <location>
        <begin position="40"/>
        <end position="60"/>
    </location>
</feature>
<dbReference type="OrthoDB" id="292213at2759"/>
<evidence type="ECO:0000256" key="2">
    <source>
        <dbReference type="ARBA" id="ARBA00022692"/>
    </source>
</evidence>
<evidence type="ECO:0000256" key="3">
    <source>
        <dbReference type="ARBA" id="ARBA00022989"/>
    </source>
</evidence>
<dbReference type="GO" id="GO:0042147">
    <property type="term" value="P:retrograde transport, endosome to Golgi"/>
    <property type="evidence" value="ECO:0007669"/>
    <property type="project" value="TreeGrafter"/>
</dbReference>
<sequence length="397" mass="45510">MSSPPQQGKPPAQPNTGYQSLLPEDYLYYLDYLPDLQKCINFFMTFTPLFSYGSTCISIYKRQTSLGFSIDICGTMFMASILRILYYLCQPYEITLLRQSIVMIGIQFALLRISLRYRPNNYDPELLTPLPRWESEFENNLPRRLSASNYIVEHKNYTSLGIIHWCLMQVNDMACLSWSYIKTGFKQVLRLFDVYYKRPGLFWQWLDESSYWMFLCGFTAFFSLLTVFFHNNTTYANVIGILGLFIESLLPIPQILMLNRIQSVENFKIILLLSWLGGDCTKISYLLYGTNDVSIIFIAAGLFQMSLDIYIAFQYLSLKYGGDSSSWVSDKLGNRNDSSLQRKSVDEIVDHLVLNSSSSNGTYQKGGSGSHGELNGEAYEMNDLSSEFKSRSGRSSP</sequence>
<keyword evidence="4 6" id="KW-0472">Membrane</keyword>
<dbReference type="EMBL" id="JAEOAQ010000001">
    <property type="protein sequence ID" value="KAG5421831.1"/>
    <property type="molecule type" value="Genomic_DNA"/>
</dbReference>
<keyword evidence="8" id="KW-1185">Reference proteome</keyword>
<feature type="transmembrane region" description="Helical" evidence="6">
    <location>
        <begin position="67"/>
        <end position="88"/>
    </location>
</feature>
<evidence type="ECO:0000256" key="5">
    <source>
        <dbReference type="SAM" id="MobiDB-lite"/>
    </source>
</evidence>
<comment type="caution">
    <text evidence="7">The sequence shown here is derived from an EMBL/GenBank/DDBJ whole genome shotgun (WGS) entry which is preliminary data.</text>
</comment>
<evidence type="ECO:0000256" key="6">
    <source>
        <dbReference type="SAM" id="Phobius"/>
    </source>
</evidence>
<feature type="transmembrane region" description="Helical" evidence="6">
    <location>
        <begin position="235"/>
        <end position="257"/>
    </location>
</feature>
<name>A0A8H7ZLH1_9ASCO</name>
<feature type="transmembrane region" description="Helical" evidence="6">
    <location>
        <begin position="294"/>
        <end position="313"/>
    </location>
</feature>
<protein>
    <submittedName>
        <fullName evidence="7">Uncharacterized protein</fullName>
    </submittedName>
</protein>
<dbReference type="GO" id="GO:0005802">
    <property type="term" value="C:trans-Golgi network"/>
    <property type="evidence" value="ECO:0007669"/>
    <property type="project" value="TreeGrafter"/>
</dbReference>
<evidence type="ECO:0000313" key="7">
    <source>
        <dbReference type="EMBL" id="KAG5421831.1"/>
    </source>
</evidence>
<organism evidence="7 8">
    <name type="scientific">Candida metapsilosis</name>
    <dbReference type="NCBI Taxonomy" id="273372"/>
    <lineage>
        <taxon>Eukaryota</taxon>
        <taxon>Fungi</taxon>
        <taxon>Dikarya</taxon>
        <taxon>Ascomycota</taxon>
        <taxon>Saccharomycotina</taxon>
        <taxon>Pichiomycetes</taxon>
        <taxon>Debaryomycetaceae</taxon>
        <taxon>Candida/Lodderomyces clade</taxon>
        <taxon>Candida</taxon>
    </lineage>
</organism>
<dbReference type="GO" id="GO:0005829">
    <property type="term" value="C:cytosol"/>
    <property type="evidence" value="ECO:0007669"/>
    <property type="project" value="GOC"/>
</dbReference>
<keyword evidence="3 6" id="KW-1133">Transmembrane helix</keyword>
<evidence type="ECO:0000256" key="4">
    <source>
        <dbReference type="ARBA" id="ARBA00023136"/>
    </source>
</evidence>
<dbReference type="InterPro" id="IPR052241">
    <property type="entry name" value="SLC66/Scramblase_ANY1"/>
</dbReference>
<dbReference type="PANTHER" id="PTHR14856">
    <property type="entry name" value="PQ-LOOP REPEAT-CONTAINING PROTEIN 1-LIKE PROTEIN"/>
    <property type="match status" value="1"/>
</dbReference>
<dbReference type="GeneID" id="93649553"/>
<dbReference type="GO" id="GO:0045332">
    <property type="term" value="P:phospholipid translocation"/>
    <property type="evidence" value="ECO:0007669"/>
    <property type="project" value="TreeGrafter"/>
</dbReference>
<accession>A0A8H7ZLH1</accession>
<evidence type="ECO:0000313" key="8">
    <source>
        <dbReference type="Proteomes" id="UP000669133"/>
    </source>
</evidence>
<dbReference type="GO" id="GO:0016020">
    <property type="term" value="C:membrane"/>
    <property type="evidence" value="ECO:0007669"/>
    <property type="project" value="UniProtKB-SubCell"/>
</dbReference>
<dbReference type="PANTHER" id="PTHR14856:SF9">
    <property type="entry name" value="PQ-LOOP REPEAT-CONTAINING PROTEIN 1"/>
    <property type="match status" value="1"/>
</dbReference>
<evidence type="ECO:0000256" key="1">
    <source>
        <dbReference type="ARBA" id="ARBA00004141"/>
    </source>
</evidence>
<comment type="subcellular location">
    <subcellularLocation>
        <location evidence="1">Membrane</location>
        <topology evidence="1">Multi-pass membrane protein</topology>
    </subcellularLocation>
</comment>
<feature type="transmembrane region" description="Helical" evidence="6">
    <location>
        <begin position="211"/>
        <end position="229"/>
    </location>
</feature>
<dbReference type="RefSeq" id="XP_067550947.1">
    <property type="nucleotide sequence ID" value="XM_067695340.1"/>
</dbReference>
<reference evidence="7 8" key="1">
    <citation type="submission" date="2020-12" db="EMBL/GenBank/DDBJ databases">
        <title>Effect of drift, selection, and recombination on the evolution of hybrid genomes in Candida yeast pathogens.</title>
        <authorList>
            <person name="Mixao V."/>
            <person name="Ksiezopolska E."/>
            <person name="Saus E."/>
            <person name="Boekhout T."/>
            <person name="Gacser A."/>
            <person name="Gabaldon T."/>
        </authorList>
    </citation>
    <scope>NUCLEOTIDE SEQUENCE [LARGE SCALE GENOMIC DNA]</scope>
    <source>
        <strain evidence="7 8">BP57</strain>
    </source>
</reference>
<dbReference type="Proteomes" id="UP000669133">
    <property type="component" value="Unassembled WGS sequence"/>
</dbReference>
<proteinExistence type="predicted"/>
<keyword evidence="2 6" id="KW-0812">Transmembrane</keyword>
<dbReference type="AlphaFoldDB" id="A0A8H7ZLH1"/>
<dbReference type="Pfam" id="PF04193">
    <property type="entry name" value="PQ-loop"/>
    <property type="match status" value="1"/>
</dbReference>
<dbReference type="InterPro" id="IPR006603">
    <property type="entry name" value="PQ-loop_rpt"/>
</dbReference>
<gene>
    <name evidence="7" type="ORF">I9W82_000924</name>
</gene>